<evidence type="ECO:0000256" key="4">
    <source>
        <dbReference type="SAM" id="MobiDB-lite"/>
    </source>
</evidence>
<evidence type="ECO:0000256" key="2">
    <source>
        <dbReference type="ARBA" id="ARBA00023043"/>
    </source>
</evidence>
<dbReference type="InterPro" id="IPR002110">
    <property type="entry name" value="Ankyrin_rpt"/>
</dbReference>
<proteinExistence type="predicted"/>
<feature type="repeat" description="ANK" evidence="3">
    <location>
        <begin position="83"/>
        <end position="115"/>
    </location>
</feature>
<keyword evidence="2 3" id="KW-0040">ANK repeat</keyword>
<dbReference type="OrthoDB" id="7872474at2"/>
<dbReference type="SUPFAM" id="SSF48403">
    <property type="entry name" value="Ankyrin repeat"/>
    <property type="match status" value="1"/>
</dbReference>
<dbReference type="PANTHER" id="PTHR24180:SF45">
    <property type="entry name" value="POLY [ADP-RIBOSE] POLYMERASE TANKYRASE"/>
    <property type="match status" value="1"/>
</dbReference>
<sequence length="325" mass="36832">MEFKSFSNSFYTKYVHDKDIETINQLIGNYPSDLMFEHHEVVQTIICDVIEYGDDQLVEHVLTRLKLYSSKGISTYLNLPSNKGLTPLNLATYYGRINVVKLLLEHGVDTEFKDTIGPFKNLSALDLAIQNNHVNIAVELIQHDVSNRLKAWQKNKLPDSLKQDNKKLKLLVKEKELYQSFISQDNIKNNQKLKEKLESIIDGLSPNIANYVGYSLAEAQAPKFKTETKLCEDGFVKIMPLYDSIEGHNPYKSDVLTYAQVLPQLIGYLDPSGIFGTIMTSRSVKEADSNMKEGDNNQTSITSDIESQVSRLEIGTTQEPQDCEI</sequence>
<feature type="region of interest" description="Disordered" evidence="4">
    <location>
        <begin position="286"/>
        <end position="309"/>
    </location>
</feature>
<dbReference type="Pfam" id="PF12796">
    <property type="entry name" value="Ank_2"/>
    <property type="match status" value="1"/>
</dbReference>
<keyword evidence="1" id="KW-0677">Repeat</keyword>
<dbReference type="EMBL" id="CP027845">
    <property type="protein sequence ID" value="AVP87247.1"/>
    <property type="molecule type" value="Genomic_DNA"/>
</dbReference>
<accession>A0A2P1P7J8</accession>
<dbReference type="AlphaFoldDB" id="A0A2P1P7J8"/>
<dbReference type="InterPro" id="IPR051637">
    <property type="entry name" value="Ank_repeat_dom-contain_49"/>
</dbReference>
<name>A0A2P1P7J8_9RICK</name>
<dbReference type="Proteomes" id="UP000241762">
    <property type="component" value="Chromosome"/>
</dbReference>
<evidence type="ECO:0000313" key="5">
    <source>
        <dbReference type="EMBL" id="AVP87247.1"/>
    </source>
</evidence>
<reference evidence="5 6" key="1">
    <citation type="submission" date="2018-03" db="EMBL/GenBank/DDBJ databases">
        <title>A gene transfer event suggests a long-term partnership between eustigmatophyte algae and a novel lineage of endosymbiotic bacteria.</title>
        <authorList>
            <person name="Yurchenko T."/>
            <person name="Sevcikova T."/>
            <person name="Pribyl P."/>
            <person name="El Karkouri K."/>
            <person name="Klimes V."/>
            <person name="Amaral R."/>
            <person name="Zbrankova V."/>
            <person name="Kim E."/>
            <person name="Raoult D."/>
            <person name="Santos L.M.A."/>
            <person name="Elias M."/>
        </authorList>
    </citation>
    <scope>NUCLEOTIDE SEQUENCE [LARGE SCALE GENOMIC DNA]</scope>
    <source>
        <strain evidence="5">CCALA 838</strain>
    </source>
</reference>
<dbReference type="InterPro" id="IPR036770">
    <property type="entry name" value="Ankyrin_rpt-contain_sf"/>
</dbReference>
<organism evidence="5 6">
    <name type="scientific">Candidatus Phycorickettsia trachydisci</name>
    <dbReference type="NCBI Taxonomy" id="2115978"/>
    <lineage>
        <taxon>Bacteria</taxon>
        <taxon>Pseudomonadati</taxon>
        <taxon>Pseudomonadota</taxon>
        <taxon>Alphaproteobacteria</taxon>
        <taxon>Rickettsiales</taxon>
        <taxon>Rickettsiaceae</taxon>
        <taxon>Candidatus Phycorickettsia</taxon>
    </lineage>
</organism>
<feature type="compositionally biased region" description="Polar residues" evidence="4">
    <location>
        <begin position="296"/>
        <end position="309"/>
    </location>
</feature>
<dbReference type="PROSITE" id="PS50297">
    <property type="entry name" value="ANK_REP_REGION"/>
    <property type="match status" value="1"/>
</dbReference>
<keyword evidence="6" id="KW-1185">Reference proteome</keyword>
<protein>
    <submittedName>
        <fullName evidence="5">Uncharacterized protein</fullName>
    </submittedName>
</protein>
<dbReference type="Gene3D" id="1.25.40.20">
    <property type="entry name" value="Ankyrin repeat-containing domain"/>
    <property type="match status" value="1"/>
</dbReference>
<dbReference type="RefSeq" id="WP_106874115.1">
    <property type="nucleotide sequence ID" value="NZ_CP027845.1"/>
</dbReference>
<evidence type="ECO:0000313" key="6">
    <source>
        <dbReference type="Proteomes" id="UP000241762"/>
    </source>
</evidence>
<evidence type="ECO:0000256" key="1">
    <source>
        <dbReference type="ARBA" id="ARBA00022737"/>
    </source>
</evidence>
<dbReference type="PROSITE" id="PS50088">
    <property type="entry name" value="ANK_REPEAT"/>
    <property type="match status" value="1"/>
</dbReference>
<dbReference type="KEGG" id="ptc:phytr_2910"/>
<feature type="compositionally biased region" description="Basic and acidic residues" evidence="4">
    <location>
        <begin position="286"/>
        <end position="295"/>
    </location>
</feature>
<evidence type="ECO:0000256" key="3">
    <source>
        <dbReference type="PROSITE-ProRule" id="PRU00023"/>
    </source>
</evidence>
<dbReference type="SMART" id="SM00248">
    <property type="entry name" value="ANK"/>
    <property type="match status" value="2"/>
</dbReference>
<gene>
    <name evidence="5" type="ORF">phytr_2910</name>
</gene>
<dbReference type="PANTHER" id="PTHR24180">
    <property type="entry name" value="CYCLIN-DEPENDENT KINASE INHIBITOR 2C-RELATED"/>
    <property type="match status" value="1"/>
</dbReference>